<dbReference type="InterPro" id="IPR007484">
    <property type="entry name" value="Peptidase_M28"/>
</dbReference>
<dbReference type="Proteomes" id="UP000291106">
    <property type="component" value="Chromosome"/>
</dbReference>
<dbReference type="PANTHER" id="PTHR12147">
    <property type="entry name" value="METALLOPEPTIDASE M28 FAMILY MEMBER"/>
    <property type="match status" value="1"/>
</dbReference>
<feature type="domain" description="Peptidase M28" evidence="2">
    <location>
        <begin position="131"/>
        <end position="325"/>
    </location>
</feature>
<accession>A0A411PH15</accession>
<sequence length="341" mass="38838">MFARRHQYNLNRYLLTLAICVLTSACASQYQCKQPLTHHWVDLEQVKADVTKLSHDDMQGRKTNTSGAEFARSYIAKRFAQIGLTPWAALERDDYQQPFEYQYQFSDRTGINMVAVHLAKPSSEQASKQLSKQSSDRWRVVVAHYDHLGKRGSKVYNGADDNASGVSGLFAIAEHWANLPIAQDVNLMLVATDAEEIGLYGGYGIVEELTKQQVKPELMLNLDMIGQPPRSKSIYIEGDKNLEQFAALKWQLYQHNNLCVREQRSHKPALGLGRTNWLKASDHYPFHKAKVPWVYLGVPPHRHYHQLTDTAETINYEFLAATIETGLEILQVDQNQILPID</sequence>
<dbReference type="KEGG" id="smai:EXU30_08670"/>
<protein>
    <submittedName>
        <fullName evidence="3">M28 family peptidase</fullName>
    </submittedName>
</protein>
<keyword evidence="1" id="KW-0732">Signal</keyword>
<feature type="chain" id="PRO_5019445686" evidence="1">
    <location>
        <begin position="28"/>
        <end position="341"/>
    </location>
</feature>
<dbReference type="GO" id="GO:0006508">
    <property type="term" value="P:proteolysis"/>
    <property type="evidence" value="ECO:0007669"/>
    <property type="project" value="InterPro"/>
</dbReference>
<feature type="signal peptide" evidence="1">
    <location>
        <begin position="1"/>
        <end position="27"/>
    </location>
</feature>
<dbReference type="Gene3D" id="3.40.630.10">
    <property type="entry name" value="Zn peptidases"/>
    <property type="match status" value="1"/>
</dbReference>
<dbReference type="OrthoDB" id="1521787at2"/>
<dbReference type="PROSITE" id="PS51257">
    <property type="entry name" value="PROKAR_LIPOPROTEIN"/>
    <property type="match status" value="1"/>
</dbReference>
<proteinExistence type="predicted"/>
<dbReference type="SUPFAM" id="SSF53187">
    <property type="entry name" value="Zn-dependent exopeptidases"/>
    <property type="match status" value="1"/>
</dbReference>
<reference evidence="3 4" key="1">
    <citation type="submission" date="2019-02" db="EMBL/GenBank/DDBJ databases">
        <title>Shewanella sp. D4-2 isolated from Dokdo Island.</title>
        <authorList>
            <person name="Baek K."/>
        </authorList>
    </citation>
    <scope>NUCLEOTIDE SEQUENCE [LARGE SCALE GENOMIC DNA]</scope>
    <source>
        <strain evidence="3 4">D4-2</strain>
    </source>
</reference>
<evidence type="ECO:0000256" key="1">
    <source>
        <dbReference type="SAM" id="SignalP"/>
    </source>
</evidence>
<dbReference type="Pfam" id="PF04389">
    <property type="entry name" value="Peptidase_M28"/>
    <property type="match status" value="1"/>
</dbReference>
<dbReference type="PANTHER" id="PTHR12147:SF26">
    <property type="entry name" value="PEPTIDASE M28 DOMAIN-CONTAINING PROTEIN"/>
    <property type="match status" value="1"/>
</dbReference>
<organism evidence="3 4">
    <name type="scientific">Shewanella maritima</name>
    <dbReference type="NCBI Taxonomy" id="2520507"/>
    <lineage>
        <taxon>Bacteria</taxon>
        <taxon>Pseudomonadati</taxon>
        <taxon>Pseudomonadota</taxon>
        <taxon>Gammaproteobacteria</taxon>
        <taxon>Alteromonadales</taxon>
        <taxon>Shewanellaceae</taxon>
        <taxon>Shewanella</taxon>
    </lineage>
</organism>
<evidence type="ECO:0000259" key="2">
    <source>
        <dbReference type="Pfam" id="PF04389"/>
    </source>
</evidence>
<dbReference type="RefSeq" id="WP_130599197.1">
    <property type="nucleotide sequence ID" value="NZ_CP036200.1"/>
</dbReference>
<dbReference type="GO" id="GO:0008235">
    <property type="term" value="F:metalloexopeptidase activity"/>
    <property type="evidence" value="ECO:0007669"/>
    <property type="project" value="InterPro"/>
</dbReference>
<dbReference type="AlphaFoldDB" id="A0A411PH15"/>
<keyword evidence="4" id="KW-1185">Reference proteome</keyword>
<evidence type="ECO:0000313" key="3">
    <source>
        <dbReference type="EMBL" id="QBF82754.1"/>
    </source>
</evidence>
<gene>
    <name evidence="3" type="ORF">EXU30_08670</name>
</gene>
<evidence type="ECO:0000313" key="4">
    <source>
        <dbReference type="Proteomes" id="UP000291106"/>
    </source>
</evidence>
<dbReference type="EMBL" id="CP036200">
    <property type="protein sequence ID" value="QBF82754.1"/>
    <property type="molecule type" value="Genomic_DNA"/>
</dbReference>
<name>A0A411PH15_9GAMM</name>
<dbReference type="InterPro" id="IPR045175">
    <property type="entry name" value="M28_fam"/>
</dbReference>